<proteinExistence type="predicted"/>
<dbReference type="Pfam" id="PF12686">
    <property type="entry name" value="DUF3800"/>
    <property type="match status" value="1"/>
</dbReference>
<organism evidence="1 2">
    <name type="scientific">Natrinema versiforme</name>
    <dbReference type="NCBI Taxonomy" id="88724"/>
    <lineage>
        <taxon>Archaea</taxon>
        <taxon>Methanobacteriati</taxon>
        <taxon>Methanobacteriota</taxon>
        <taxon>Stenosarchaea group</taxon>
        <taxon>Halobacteria</taxon>
        <taxon>Halobacteriales</taxon>
        <taxon>Natrialbaceae</taxon>
        <taxon>Natrinema</taxon>
    </lineage>
</organism>
<dbReference type="Proteomes" id="UP000302218">
    <property type="component" value="Chromosome"/>
</dbReference>
<gene>
    <name evidence="1" type="ORF">FEJ81_02325</name>
</gene>
<sequence length="234" mass="25672">MGTLYICIDESGVPSSGNCFTVAGCWFGSDRDRPQDILVSTSQKLLSKAATLESLSSPPSELKGKDYDSSTLGRLISHLKQLMYEDDSIRCPSRAWSMSYLLGFTVTMVQPDISAVTVDGLTNNELAIPEIMKRLALNTVLTPLFSAGLVDTSSYDRVRVLLDATVWKRAANEFQRATESRLSTDTEIDYATRNSKATPGIQFADIAAVSWRRNLLTGDCSTASGLLHDLRFAR</sequence>
<dbReference type="EMBL" id="CP040330">
    <property type="protein sequence ID" value="QCS41241.1"/>
    <property type="molecule type" value="Genomic_DNA"/>
</dbReference>
<protein>
    <recommendedName>
        <fullName evidence="3">DUF3800 domain-containing protein</fullName>
    </recommendedName>
</protein>
<dbReference type="KEGG" id="nvr:FEJ81_02325"/>
<dbReference type="InterPro" id="IPR024524">
    <property type="entry name" value="DUF3800"/>
</dbReference>
<evidence type="ECO:0000313" key="1">
    <source>
        <dbReference type="EMBL" id="QCS41241.1"/>
    </source>
</evidence>
<name>A0A4V1FY90_9EURY</name>
<dbReference type="GeneID" id="40264070"/>
<dbReference type="RefSeq" id="WP_138243754.1">
    <property type="nucleotide sequence ID" value="NZ_CP040330.1"/>
</dbReference>
<accession>A0A4V1FY90</accession>
<evidence type="ECO:0000313" key="2">
    <source>
        <dbReference type="Proteomes" id="UP000302218"/>
    </source>
</evidence>
<evidence type="ECO:0008006" key="3">
    <source>
        <dbReference type="Google" id="ProtNLM"/>
    </source>
</evidence>
<dbReference type="OrthoDB" id="275656at2157"/>
<dbReference type="AlphaFoldDB" id="A0A4V1FY90"/>
<reference evidence="2" key="1">
    <citation type="submission" date="2019-05" db="EMBL/GenBank/DDBJ databases">
        <title>Genome sequence and methylation pattern of the halophilic Archaeon Natrinema versiforme BOL5-4.</title>
        <authorList>
            <person name="DasSarma P."/>
            <person name="Anton B.P."/>
            <person name="DasSarma S.L."/>
            <person name="Martinez F.L."/>
            <person name="Guzman D."/>
            <person name="Roberts R.J."/>
            <person name="DasSarma S."/>
        </authorList>
    </citation>
    <scope>NUCLEOTIDE SEQUENCE [LARGE SCALE GENOMIC DNA]</scope>
    <source>
        <strain evidence="2">BOL5-4</strain>
    </source>
</reference>